<keyword evidence="1" id="KW-1133">Transmembrane helix</keyword>
<keyword evidence="1" id="KW-0472">Membrane</keyword>
<evidence type="ECO:0000313" key="4">
    <source>
        <dbReference type="Proteomes" id="UP000316981"/>
    </source>
</evidence>
<proteinExistence type="predicted"/>
<evidence type="ECO:0000313" key="3">
    <source>
        <dbReference type="EMBL" id="TVT83438.1"/>
    </source>
</evidence>
<keyword evidence="1" id="KW-0812">Transmembrane</keyword>
<feature type="domain" description="Zinc finger Ogr/Delta-type" evidence="2">
    <location>
        <begin position="53"/>
        <end position="98"/>
    </location>
</feature>
<sequence length="125" mass="14721">MKFFYIRKTKQIVLKLDIKNKYFTFLFIIAFNMFFVGGDVAEIRDYLKLKMICPHCEKNTLRVRSSKQPHPLLKILYFQCRDVDCGFTCQANLEIKHQISPPSLANPNINIPSVKMIKPKRQTHD</sequence>
<dbReference type="InterPro" id="IPR007684">
    <property type="entry name" value="Znf_Ogr/Delta"/>
</dbReference>
<dbReference type="EMBL" id="VMTP01000048">
    <property type="protein sequence ID" value="TVT83438.1"/>
    <property type="molecule type" value="Genomic_DNA"/>
</dbReference>
<accession>A0A558FD49</accession>
<reference evidence="3 4" key="1">
    <citation type="submission" date="2019-07" db="EMBL/GenBank/DDBJ databases">
        <title>Draft Genome Sequence of the first blaOXA-58-Harboring Acinetobacter colistiniresistens clinical isolate from Brazil.</title>
        <authorList>
            <person name="Favaro L.S."/>
            <person name="Paula-Petroli S.B."/>
            <person name="Moura C.F."/>
            <person name="Tognim M.C.B."/>
            <person name="Venancio E.J."/>
            <person name="Yamada-Ogatta S.F."/>
            <person name="Carrara-Marroni F.E."/>
        </authorList>
    </citation>
    <scope>NUCLEOTIDE SEQUENCE [LARGE SCALE GENOMIC DNA]</scope>
    <source>
        <strain evidence="3 4">DL</strain>
    </source>
</reference>
<gene>
    <name evidence="3" type="ORF">FPV60_07720</name>
</gene>
<evidence type="ECO:0000259" key="2">
    <source>
        <dbReference type="Pfam" id="PF04606"/>
    </source>
</evidence>
<protein>
    <submittedName>
        <fullName evidence="3">Ogr/Delta-like zinc finger family protein</fullName>
    </submittedName>
</protein>
<dbReference type="AlphaFoldDB" id="A0A558FD49"/>
<evidence type="ECO:0000256" key="1">
    <source>
        <dbReference type="SAM" id="Phobius"/>
    </source>
</evidence>
<feature type="transmembrane region" description="Helical" evidence="1">
    <location>
        <begin position="22"/>
        <end position="41"/>
    </location>
</feature>
<dbReference type="Proteomes" id="UP000316981">
    <property type="component" value="Unassembled WGS sequence"/>
</dbReference>
<organism evidence="3 4">
    <name type="scientific">Acinetobacter colistiniresistens</name>
    <dbReference type="NCBI Taxonomy" id="280145"/>
    <lineage>
        <taxon>Bacteria</taxon>
        <taxon>Pseudomonadati</taxon>
        <taxon>Pseudomonadota</taxon>
        <taxon>Gammaproteobacteria</taxon>
        <taxon>Moraxellales</taxon>
        <taxon>Moraxellaceae</taxon>
        <taxon>Acinetobacter</taxon>
    </lineage>
</organism>
<dbReference type="Pfam" id="PF04606">
    <property type="entry name" value="Ogr_Delta"/>
    <property type="match status" value="1"/>
</dbReference>
<comment type="caution">
    <text evidence="3">The sequence shown here is derived from an EMBL/GenBank/DDBJ whole genome shotgun (WGS) entry which is preliminary data.</text>
</comment>
<name>A0A558FD49_9GAMM</name>